<dbReference type="AlphaFoldDB" id="A0A5B7J2N2"/>
<accession>A0A5B7J2N2</accession>
<proteinExistence type="predicted"/>
<keyword evidence="2" id="KW-1185">Reference proteome</keyword>
<sequence length="91" mass="10498">MARRCTVIGLLAAYADDTDLGRRCFCCSLLLCRGSQETVTTEADRMRRKTNGKDRENTAWERRSYHEIEMVKVDNMKPSRTCKVLDVGKHE</sequence>
<gene>
    <name evidence="1" type="ORF">E2C01_082767</name>
</gene>
<name>A0A5B7J2N2_PORTR</name>
<organism evidence="1 2">
    <name type="scientific">Portunus trituberculatus</name>
    <name type="common">Swimming crab</name>
    <name type="synonym">Neptunus trituberculatus</name>
    <dbReference type="NCBI Taxonomy" id="210409"/>
    <lineage>
        <taxon>Eukaryota</taxon>
        <taxon>Metazoa</taxon>
        <taxon>Ecdysozoa</taxon>
        <taxon>Arthropoda</taxon>
        <taxon>Crustacea</taxon>
        <taxon>Multicrustacea</taxon>
        <taxon>Malacostraca</taxon>
        <taxon>Eumalacostraca</taxon>
        <taxon>Eucarida</taxon>
        <taxon>Decapoda</taxon>
        <taxon>Pleocyemata</taxon>
        <taxon>Brachyura</taxon>
        <taxon>Eubrachyura</taxon>
        <taxon>Portunoidea</taxon>
        <taxon>Portunidae</taxon>
        <taxon>Portuninae</taxon>
        <taxon>Portunus</taxon>
    </lineage>
</organism>
<dbReference type="EMBL" id="VSRR010075927">
    <property type="protein sequence ID" value="MPC87887.1"/>
    <property type="molecule type" value="Genomic_DNA"/>
</dbReference>
<evidence type="ECO:0000313" key="2">
    <source>
        <dbReference type="Proteomes" id="UP000324222"/>
    </source>
</evidence>
<comment type="caution">
    <text evidence="1">The sequence shown here is derived from an EMBL/GenBank/DDBJ whole genome shotgun (WGS) entry which is preliminary data.</text>
</comment>
<protein>
    <submittedName>
        <fullName evidence="1">Uncharacterized protein</fullName>
    </submittedName>
</protein>
<evidence type="ECO:0000313" key="1">
    <source>
        <dbReference type="EMBL" id="MPC87887.1"/>
    </source>
</evidence>
<dbReference type="Proteomes" id="UP000324222">
    <property type="component" value="Unassembled WGS sequence"/>
</dbReference>
<reference evidence="1 2" key="1">
    <citation type="submission" date="2019-05" db="EMBL/GenBank/DDBJ databases">
        <title>Another draft genome of Portunus trituberculatus and its Hox gene families provides insights of decapod evolution.</title>
        <authorList>
            <person name="Jeong J.-H."/>
            <person name="Song I."/>
            <person name="Kim S."/>
            <person name="Choi T."/>
            <person name="Kim D."/>
            <person name="Ryu S."/>
            <person name="Kim W."/>
        </authorList>
    </citation>
    <scope>NUCLEOTIDE SEQUENCE [LARGE SCALE GENOMIC DNA]</scope>
    <source>
        <tissue evidence="1">Muscle</tissue>
    </source>
</reference>